<dbReference type="VEuPathDB" id="TriTrypDB:BCY84_18294"/>
<dbReference type="EMBL" id="PRFC01000012">
    <property type="protein sequence ID" value="PWV18796.1"/>
    <property type="molecule type" value="Genomic_DNA"/>
</dbReference>
<organism evidence="1 2">
    <name type="scientific">Trypanosoma cruzi</name>
    <dbReference type="NCBI Taxonomy" id="5693"/>
    <lineage>
        <taxon>Eukaryota</taxon>
        <taxon>Discoba</taxon>
        <taxon>Euglenozoa</taxon>
        <taxon>Kinetoplastea</taxon>
        <taxon>Metakinetoplastina</taxon>
        <taxon>Trypanosomatida</taxon>
        <taxon>Trypanosomatidae</taxon>
        <taxon>Trypanosoma</taxon>
        <taxon>Schizotrypanum</taxon>
    </lineage>
</organism>
<evidence type="ECO:0000313" key="2">
    <source>
        <dbReference type="Proteomes" id="UP000246078"/>
    </source>
</evidence>
<dbReference type="VEuPathDB" id="TriTrypDB:TcCLB.509157.70"/>
<comment type="caution">
    <text evidence="1">The sequence shown here is derived from an EMBL/GenBank/DDBJ whole genome shotgun (WGS) entry which is preliminary data.</text>
</comment>
<accession>A0A2V2XD70</accession>
<dbReference type="VEuPathDB" id="TriTrypDB:C4B63_17g214"/>
<dbReference type="AlphaFoldDB" id="A0A2V2XD70"/>
<dbReference type="VEuPathDB" id="TriTrypDB:TcG_09011"/>
<dbReference type="OrthoDB" id="243158at2759"/>
<dbReference type="VEuPathDB" id="TriTrypDB:TcCLB.508443.10"/>
<gene>
    <name evidence="1" type="ORF">C3747_12g384</name>
</gene>
<protein>
    <submittedName>
        <fullName evidence="1">Uncharacterized protein</fullName>
    </submittedName>
</protein>
<dbReference type="VEuPathDB" id="TriTrypDB:TcCL_NonESM09758"/>
<evidence type="ECO:0000313" key="1">
    <source>
        <dbReference type="EMBL" id="PWV18796.1"/>
    </source>
</evidence>
<name>A0A2V2XD70_TRYCR</name>
<dbReference type="VEuPathDB" id="TriTrypDB:TcBrA4_0103230"/>
<proteinExistence type="predicted"/>
<dbReference type="VEuPathDB" id="TriTrypDB:ECC02_007082"/>
<dbReference type="VEuPathDB" id="TriTrypDB:TCSYLVIO_004109"/>
<reference evidence="1 2" key="1">
    <citation type="journal article" date="2018" name="Microb. Genom.">
        <title>Expanding an expanded genome: long-read sequencing of Trypanosoma cruzi.</title>
        <authorList>
            <person name="Berna L."/>
            <person name="Rodriguez M."/>
            <person name="Chiribao M.L."/>
            <person name="Parodi-Talice A."/>
            <person name="Pita S."/>
            <person name="Rijo G."/>
            <person name="Alvarez-Valin F."/>
            <person name="Robello C."/>
        </authorList>
    </citation>
    <scope>NUCLEOTIDE SEQUENCE [LARGE SCALE GENOMIC DNA]</scope>
    <source>
        <strain evidence="1 2">TCC</strain>
    </source>
</reference>
<dbReference type="VEuPathDB" id="TriTrypDB:C3747_12g384"/>
<dbReference type="VEuPathDB" id="TriTrypDB:TCDM_10922"/>
<dbReference type="VEuPathDB" id="TriTrypDB:Tc_MARK_2850"/>
<sequence>MVNEEVNGVATVARRLWPATVQKDEDDAAPNVRWEKDLAFPTFRPLRQEEIVKNSFSLDLREGAGMAYLVEKLIAQNEKLQEVRGLLDDLCKELSEARDISSKAYLTARPGSCRITLPAQKAITSHRGVCAVSHVQEEFPASLVSEHAPHWSSAEMQAWKVASLPQLFSLRKKLFSSLYGVSDAITRKTLDGINVPGVLMDAQRETDSAIQAAMHRLLGEAFYVNSLEDVKDFCTLAESLTGSGVETFDRALLEIQQLTENGDVLNSCEKFQTFLCRAPSLLTPRWCDRYLCAMRNLLVAFSVNSREAELLNARREELERITQQEMIHAAFLRAAQGRDVISQVPLCCFCSGGLSTERSPEPETRRHLPDRKRLRTPKAKCLVFDADASRRMVSPRLENGRRCAACSLKVPLNGAKSARDRESLCLTFSSGKRSCVNVAGNPLPRWWAAKRSQFCSRLTSPNSLYQTPEALRPMPSASRNLRKKTPGFLSFGPIRAFSADDIQKTGKHAPLTVFSRGVQAFAPSSRPVAWQHTVRNSERTILPTRFERREDGFRSPDTVVARRCATHGRE</sequence>
<dbReference type="Proteomes" id="UP000246078">
    <property type="component" value="Unassembled WGS sequence"/>
</dbReference>